<dbReference type="Proteomes" id="UP000027456">
    <property type="component" value="Unassembled WGS sequence"/>
</dbReference>
<comment type="caution">
    <text evidence="3">The sequence shown here is derived from an EMBL/GenBank/DDBJ whole genome shotgun (WGS) entry which is preliminary data.</text>
</comment>
<keyword evidence="2" id="KW-0732">Signal</keyword>
<keyword evidence="4" id="KW-1185">Reference proteome</keyword>
<feature type="compositionally biased region" description="Low complexity" evidence="1">
    <location>
        <begin position="177"/>
        <end position="193"/>
    </location>
</feature>
<evidence type="ECO:0000256" key="2">
    <source>
        <dbReference type="SAM" id="SignalP"/>
    </source>
</evidence>
<feature type="signal peptide" evidence="2">
    <location>
        <begin position="1"/>
        <end position="19"/>
    </location>
</feature>
<dbReference type="HOGENOM" id="CLU_1343927_0_0_1"/>
<feature type="region of interest" description="Disordered" evidence="1">
    <location>
        <begin position="175"/>
        <end position="204"/>
    </location>
</feature>
<dbReference type="Gene3D" id="3.30.70.3330">
    <property type="match status" value="1"/>
</dbReference>
<name>A0A074RQL1_9AGAM</name>
<feature type="chain" id="PRO_5001698111" evidence="2">
    <location>
        <begin position="20"/>
        <end position="204"/>
    </location>
</feature>
<evidence type="ECO:0000256" key="1">
    <source>
        <dbReference type="SAM" id="MobiDB-lite"/>
    </source>
</evidence>
<dbReference type="EMBL" id="AZST01000376">
    <property type="protein sequence ID" value="KEP49336.1"/>
    <property type="molecule type" value="Genomic_DNA"/>
</dbReference>
<protein>
    <submittedName>
        <fullName evidence="3">Uncharacterized protein</fullName>
    </submittedName>
</protein>
<gene>
    <name evidence="3" type="ORF">V565_102740</name>
</gene>
<dbReference type="OrthoDB" id="3243207at2759"/>
<reference evidence="3 4" key="1">
    <citation type="submission" date="2013-12" db="EMBL/GenBank/DDBJ databases">
        <authorList>
            <person name="Cubeta M."/>
            <person name="Pakala S."/>
            <person name="Fedorova N."/>
            <person name="Thomas E."/>
            <person name="Dean R."/>
            <person name="Jabaji S."/>
            <person name="Neate S."/>
            <person name="Toda T."/>
            <person name="Tavantzis S."/>
            <person name="Vilgalys R."/>
            <person name="Bharathan N."/>
            <person name="Pakala S."/>
            <person name="Losada L.S."/>
            <person name="Zafar N."/>
            <person name="Nierman W."/>
        </authorList>
    </citation>
    <scope>NUCLEOTIDE SEQUENCE [LARGE SCALE GENOMIC DNA]</scope>
    <source>
        <strain evidence="3 4">123E</strain>
    </source>
</reference>
<proteinExistence type="predicted"/>
<evidence type="ECO:0000313" key="4">
    <source>
        <dbReference type="Proteomes" id="UP000027456"/>
    </source>
</evidence>
<accession>A0A074RQL1</accession>
<sequence>MMCTCQLPILLLITRECKSILLILLGLPNALERLQMNFATVTGCQAIMTSIVPKTVDGDLLKLVHPLALETLRNDLNNLKIKKIDIQQLTEQFTVEQVKEMLRDIITSCLGRRNKRPKGISSSSEGSRPFIFLVPTCHSTRISSGLESRHSVHISPRKSTHFISILTSLSTNTFPISSPSPSLSPRSMPRLSMTKPLPLVSTRC</sequence>
<evidence type="ECO:0000313" key="3">
    <source>
        <dbReference type="EMBL" id="KEP49336.1"/>
    </source>
</evidence>
<dbReference type="STRING" id="1423351.A0A074RQL1"/>
<organism evidence="3 4">
    <name type="scientific">Rhizoctonia solani 123E</name>
    <dbReference type="NCBI Taxonomy" id="1423351"/>
    <lineage>
        <taxon>Eukaryota</taxon>
        <taxon>Fungi</taxon>
        <taxon>Dikarya</taxon>
        <taxon>Basidiomycota</taxon>
        <taxon>Agaricomycotina</taxon>
        <taxon>Agaricomycetes</taxon>
        <taxon>Cantharellales</taxon>
        <taxon>Ceratobasidiaceae</taxon>
        <taxon>Rhizoctonia</taxon>
    </lineage>
</organism>
<dbReference type="AlphaFoldDB" id="A0A074RQL1"/>